<dbReference type="Pfam" id="PF11741">
    <property type="entry name" value="AMIN"/>
    <property type="match status" value="1"/>
</dbReference>
<dbReference type="InterPro" id="IPR036582">
    <property type="entry name" value="Mao_N_sf"/>
</dbReference>
<dbReference type="PANTHER" id="PTHR30404">
    <property type="entry name" value="N-ACETYLMURAMOYL-L-ALANINE AMIDASE"/>
    <property type="match status" value="1"/>
</dbReference>
<dbReference type="CDD" id="cd02696">
    <property type="entry name" value="MurNAc-LAA"/>
    <property type="match status" value="1"/>
</dbReference>
<organism evidence="4 5">
    <name type="scientific">Saccharibacillus endophyticus</name>
    <dbReference type="NCBI Taxonomy" id="2060666"/>
    <lineage>
        <taxon>Bacteria</taxon>
        <taxon>Bacillati</taxon>
        <taxon>Bacillota</taxon>
        <taxon>Bacilli</taxon>
        <taxon>Bacillales</taxon>
        <taxon>Paenibacillaceae</taxon>
        <taxon>Saccharibacillus</taxon>
    </lineage>
</organism>
<keyword evidence="1" id="KW-0378">Hydrolase</keyword>
<feature type="domain" description="MurNAc-LAA" evidence="3">
    <location>
        <begin position="392"/>
        <end position="502"/>
    </location>
</feature>
<comment type="caution">
    <text evidence="4">The sequence shown here is derived from an EMBL/GenBank/DDBJ whole genome shotgun (WGS) entry which is preliminary data.</text>
</comment>
<dbReference type="PANTHER" id="PTHR30404:SF0">
    <property type="entry name" value="N-ACETYLMURAMOYL-L-ALANINE AMIDASE AMIC"/>
    <property type="match status" value="1"/>
</dbReference>
<evidence type="ECO:0000256" key="1">
    <source>
        <dbReference type="ARBA" id="ARBA00022801"/>
    </source>
</evidence>
<evidence type="ECO:0000256" key="2">
    <source>
        <dbReference type="SAM" id="MobiDB-lite"/>
    </source>
</evidence>
<dbReference type="SMART" id="SM00646">
    <property type="entry name" value="Ami_3"/>
    <property type="match status" value="1"/>
</dbReference>
<gene>
    <name evidence="4" type="ORF">GCM10007362_21130</name>
</gene>
<evidence type="ECO:0000313" key="4">
    <source>
        <dbReference type="EMBL" id="GGH77414.1"/>
    </source>
</evidence>
<reference evidence="5" key="1">
    <citation type="journal article" date="2019" name="Int. J. Syst. Evol. Microbiol.">
        <title>The Global Catalogue of Microorganisms (GCM) 10K type strain sequencing project: providing services to taxonomists for standard genome sequencing and annotation.</title>
        <authorList>
            <consortium name="The Broad Institute Genomics Platform"/>
            <consortium name="The Broad Institute Genome Sequencing Center for Infectious Disease"/>
            <person name="Wu L."/>
            <person name="Ma J."/>
        </authorList>
    </citation>
    <scope>NUCLEOTIDE SEQUENCE [LARGE SCALE GENOMIC DNA]</scope>
    <source>
        <strain evidence="5">CCM 8702</strain>
    </source>
</reference>
<sequence length="507" mass="53691">MKRRFDMIKIFDFGKGEMQGDASMKKISGQTAWGKWAAAFLALVAVFFLSVQVGQAASATKIVLDDREVTGARDVLTVKGTTMVPIRVISEELGYAVGWNPSSRQVTVGPSGDRLTLTLGSRAADSPQGPITLEQAPFSQSSTTYVPLRFVGTEMGLKVKWDNGAKTVFLTSPPALEQPGGTGPNDDVDPPAEVPGGTPTTSASVEQVSFSENRLMISTSGNVTPKVSAVASPNRIVIDLPDTSFSPVFAEAQGLLVGQQGSIAAVGSADVTGIRFALNNDSPMRVRVVIDLNKAKSYETYREGNLIFVDLNRQSGPSTPGVGDDGKKIVVIDAGHGGSATGAIYAGGPTLMEKDVNLDMALKVEALLKQVDGLDVVMTRSDDTAVSLQGRVDIAESLNADIMVSIHANSMPKGTKPTSGTETLYTKPESKQLAETIHKHLIAATGLPDRKAKYQNLHVDRESNLPTALVETGFLYAGGDVDKITDPAWQNRVAEAIAAGIEEYLGL</sequence>
<dbReference type="Pfam" id="PF07833">
    <property type="entry name" value="Cu_amine_oxidN1"/>
    <property type="match status" value="1"/>
</dbReference>
<dbReference type="Gene3D" id="3.30.457.10">
    <property type="entry name" value="Copper amine oxidase-like, N-terminal domain"/>
    <property type="match status" value="1"/>
</dbReference>
<dbReference type="InterPro" id="IPR021731">
    <property type="entry name" value="AMIN_dom"/>
</dbReference>
<dbReference type="SUPFAM" id="SSF55383">
    <property type="entry name" value="Copper amine oxidase, domain N"/>
    <property type="match status" value="1"/>
</dbReference>
<protein>
    <recommendedName>
        <fullName evidence="3">MurNAc-LAA domain-containing protein</fullName>
    </recommendedName>
</protein>
<dbReference type="SUPFAM" id="SSF53187">
    <property type="entry name" value="Zn-dependent exopeptidases"/>
    <property type="match status" value="1"/>
</dbReference>
<dbReference type="Pfam" id="PF01520">
    <property type="entry name" value="Amidase_3"/>
    <property type="match status" value="1"/>
</dbReference>
<name>A0ABQ1ZSV0_9BACL</name>
<evidence type="ECO:0000313" key="5">
    <source>
        <dbReference type="Proteomes" id="UP000605427"/>
    </source>
</evidence>
<evidence type="ECO:0000259" key="3">
    <source>
        <dbReference type="SMART" id="SM00646"/>
    </source>
</evidence>
<dbReference type="Proteomes" id="UP000605427">
    <property type="component" value="Unassembled WGS sequence"/>
</dbReference>
<dbReference type="InterPro" id="IPR002508">
    <property type="entry name" value="MurNAc-LAA_cat"/>
</dbReference>
<dbReference type="InterPro" id="IPR050695">
    <property type="entry name" value="N-acetylmuramoyl_amidase_3"/>
</dbReference>
<keyword evidence="5" id="KW-1185">Reference proteome</keyword>
<dbReference type="InterPro" id="IPR012854">
    <property type="entry name" value="Cu_amine_oxidase-like_N"/>
</dbReference>
<proteinExistence type="predicted"/>
<accession>A0ABQ1ZSV0</accession>
<feature type="region of interest" description="Disordered" evidence="2">
    <location>
        <begin position="172"/>
        <end position="205"/>
    </location>
</feature>
<dbReference type="Gene3D" id="2.60.40.3500">
    <property type="match status" value="1"/>
</dbReference>
<dbReference type="EMBL" id="BMDD01000002">
    <property type="protein sequence ID" value="GGH77414.1"/>
    <property type="molecule type" value="Genomic_DNA"/>
</dbReference>
<dbReference type="Gene3D" id="3.40.630.40">
    <property type="entry name" value="Zn-dependent exopeptidases"/>
    <property type="match status" value="1"/>
</dbReference>